<sequence length="480" mass="54360">MGKKKKNKEDVLVNIIGSNATNVTGSSTRIDFLNKHYLIECGIVQDGTMLNNYTINLNLVNSINTEELECIFLFHAHADHSALIPALINKGFKGKIYCTRATAEICYHLFMDSAFLMDKEAEVISKKKGYKVHPLYEEKDVTNTMKLIQECEYDKLYEVNENVSFKLLKNSHIVGASQGELYSKTPSNKVKKILYTSDLGNSVNKKPFVVDTEYCKTANLVLIESTYGKKLKTTTKSDRQNDINLIKELIDNIILGNKGRIVMPSFSLDRTQHLLVILYDIITNNDRYKDIPIIVDSNLSMNITNAYKKILQGDDLELIRKVTEWKNVTFIKDIKECKACIYDDTPKIVLSASGFIEGGHSQLYAQDSLPNSRDAILFCGYASPNSVAGRIRNPKTKSVRISNKVCRKACRIESLKTFSSHAQHNELIKYIKMINTDKIVLIHGDKECKEELKNDANEELRNIGKTTTIVCSEKNMILKV</sequence>
<reference evidence="3" key="1">
    <citation type="submission" date="2019-04" db="EMBL/GenBank/DDBJ databases">
        <title>Genome sequencing of Clostridium botulinum Groups I-IV and Clostridium butyricum.</title>
        <authorList>
            <person name="Brunt J."/>
            <person name="Van Vliet A.H.M."/>
            <person name="Stringer S.C."/>
            <person name="Carter A.T."/>
            <person name="Peck M.W."/>
        </authorList>
    </citation>
    <scope>NUCLEOTIDE SEQUENCE</scope>
    <source>
        <strain evidence="4">7221C</strain>
        <strain evidence="3">Colworth BL165</strain>
    </source>
</reference>
<evidence type="ECO:0000259" key="2">
    <source>
        <dbReference type="SMART" id="SM01027"/>
    </source>
</evidence>
<name>A0A6G4D9N8_CLOBO</name>
<dbReference type="Proteomes" id="UP000785180">
    <property type="component" value="Unassembled WGS sequence"/>
</dbReference>
<evidence type="ECO:0000313" key="3">
    <source>
        <dbReference type="EMBL" id="NFD87643.1"/>
    </source>
</evidence>
<organism evidence="3">
    <name type="scientific">Clostridium botulinum</name>
    <dbReference type="NCBI Taxonomy" id="1491"/>
    <lineage>
        <taxon>Bacteria</taxon>
        <taxon>Bacillati</taxon>
        <taxon>Bacillota</taxon>
        <taxon>Clostridia</taxon>
        <taxon>Eubacteriales</taxon>
        <taxon>Clostridiaceae</taxon>
        <taxon>Clostridium</taxon>
    </lineage>
</organism>
<dbReference type="InterPro" id="IPR036866">
    <property type="entry name" value="RibonucZ/Hydroxyglut_hydro"/>
</dbReference>
<proteinExistence type="predicted"/>
<dbReference type="SUPFAM" id="SSF56281">
    <property type="entry name" value="Metallo-hydrolase/oxidoreductase"/>
    <property type="match status" value="1"/>
</dbReference>
<dbReference type="SMART" id="SM01027">
    <property type="entry name" value="Beta-Casp"/>
    <property type="match status" value="1"/>
</dbReference>
<dbReference type="EMBL" id="SWNS01000004">
    <property type="protein sequence ID" value="NFD87643.1"/>
    <property type="molecule type" value="Genomic_DNA"/>
</dbReference>
<dbReference type="GO" id="GO:0016787">
    <property type="term" value="F:hydrolase activity"/>
    <property type="evidence" value="ECO:0007669"/>
    <property type="project" value="UniProtKB-KW"/>
</dbReference>
<dbReference type="InterPro" id="IPR022712">
    <property type="entry name" value="Beta_Casp"/>
</dbReference>
<dbReference type="InterPro" id="IPR011108">
    <property type="entry name" value="RMMBL"/>
</dbReference>
<dbReference type="Pfam" id="PF07521">
    <property type="entry name" value="RMMBL"/>
    <property type="match status" value="1"/>
</dbReference>
<dbReference type="PANTHER" id="PTHR11203:SF37">
    <property type="entry name" value="INTEGRATOR COMPLEX SUBUNIT 11"/>
    <property type="match status" value="1"/>
</dbReference>
<dbReference type="AlphaFoldDB" id="A0A6G4D9N8"/>
<dbReference type="EMBL" id="SXDK01000004">
    <property type="protein sequence ID" value="NFU59536.1"/>
    <property type="molecule type" value="Genomic_DNA"/>
</dbReference>
<accession>A0A6G4D9N8</accession>
<protein>
    <submittedName>
        <fullName evidence="3">MBL fold metallo-hydrolase</fullName>
    </submittedName>
</protein>
<evidence type="ECO:0000313" key="4">
    <source>
        <dbReference type="EMBL" id="NFU59536.1"/>
    </source>
</evidence>
<dbReference type="InterPro" id="IPR050698">
    <property type="entry name" value="MBL"/>
</dbReference>
<dbReference type="GO" id="GO:0004521">
    <property type="term" value="F:RNA endonuclease activity"/>
    <property type="evidence" value="ECO:0007669"/>
    <property type="project" value="TreeGrafter"/>
</dbReference>
<dbReference type="Pfam" id="PF10996">
    <property type="entry name" value="Beta-Casp"/>
    <property type="match status" value="1"/>
</dbReference>
<evidence type="ECO:0000256" key="1">
    <source>
        <dbReference type="ARBA" id="ARBA00022801"/>
    </source>
</evidence>
<gene>
    <name evidence="3" type="ORF">FCV13_06350</name>
    <name evidence="4" type="ORF">FDF67_04830</name>
</gene>
<dbReference type="PANTHER" id="PTHR11203">
    <property type="entry name" value="CLEAVAGE AND POLYADENYLATION SPECIFICITY FACTOR FAMILY MEMBER"/>
    <property type="match status" value="1"/>
</dbReference>
<dbReference type="Gene3D" id="3.40.50.10890">
    <property type="match status" value="1"/>
</dbReference>
<keyword evidence="1 3" id="KW-0378">Hydrolase</keyword>
<comment type="caution">
    <text evidence="3">The sequence shown here is derived from an EMBL/GenBank/DDBJ whole genome shotgun (WGS) entry which is preliminary data.</text>
</comment>
<dbReference type="Gene3D" id="3.60.15.10">
    <property type="entry name" value="Ribonuclease Z/Hydroxyacylglutathione hydrolase-like"/>
    <property type="match status" value="1"/>
</dbReference>
<feature type="domain" description="Beta-Casp" evidence="2">
    <location>
        <begin position="271"/>
        <end position="391"/>
    </location>
</feature>
<dbReference type="CDD" id="cd16295">
    <property type="entry name" value="TTHA0252-CPSF-like_MBL-fold"/>
    <property type="match status" value="1"/>
</dbReference>